<dbReference type="RefSeq" id="WP_058480857.1">
    <property type="nucleotide sequence ID" value="NZ_CAAAIQ010000001.1"/>
</dbReference>
<evidence type="ECO:0000256" key="1">
    <source>
        <dbReference type="SAM" id="Phobius"/>
    </source>
</evidence>
<dbReference type="EMBL" id="LNZB01000051">
    <property type="protein sequence ID" value="KTD76505.1"/>
    <property type="molecule type" value="Genomic_DNA"/>
</dbReference>
<accession>A0A0W1A5G2</accession>
<sequence length="310" mass="36284">MFISQLRNKLETYDKYKIHRINGLKAVYILYLMILLNLFSNLVNPYFYFFYVPLTCFTVESAGKTLQEKYLFLLYALLGVTLSIFLFGVLSVYKLLFLFFTFFYALFLYFLVLNSIKSMLAIVPLMLSLASYSLIYGTDADSNFYIACNHALQTLMAMVVIFAGLYFFPNKYYYDIWMRAKIEVVNELTNLSKKIAEGEVKTIPIFPSIILMERYSKMLPKHLKTYSILRITLLSYQLVLTMSYLFSFQDQIPKEKILRLHNNLERLAIACKEGRAVVLTPSDQLALRETHELHLLYRLMLSWNYLCANG</sequence>
<gene>
    <name evidence="2" type="ORF">Lwal_2227</name>
</gene>
<keyword evidence="1" id="KW-0472">Membrane</keyword>
<keyword evidence="3" id="KW-1185">Reference proteome</keyword>
<comment type="caution">
    <text evidence="2">The sequence shown here is derived from an EMBL/GenBank/DDBJ whole genome shotgun (WGS) entry which is preliminary data.</text>
</comment>
<name>A0A0W1A5G2_9GAMM</name>
<dbReference type="PATRIC" id="fig|66969.6.peg.2422"/>
<proteinExistence type="predicted"/>
<organism evidence="2 3">
    <name type="scientific">Legionella waltersii</name>
    <dbReference type="NCBI Taxonomy" id="66969"/>
    <lineage>
        <taxon>Bacteria</taxon>
        <taxon>Pseudomonadati</taxon>
        <taxon>Pseudomonadota</taxon>
        <taxon>Gammaproteobacteria</taxon>
        <taxon>Legionellales</taxon>
        <taxon>Legionellaceae</taxon>
        <taxon>Legionella</taxon>
    </lineage>
</organism>
<feature type="transmembrane region" description="Helical" evidence="1">
    <location>
        <begin position="144"/>
        <end position="168"/>
    </location>
</feature>
<feature type="transmembrane region" description="Helical" evidence="1">
    <location>
        <begin position="70"/>
        <end position="89"/>
    </location>
</feature>
<reference evidence="2 3" key="1">
    <citation type="submission" date="2015-11" db="EMBL/GenBank/DDBJ databases">
        <title>Genomic analysis of 38 Legionella species identifies large and diverse effector repertoires.</title>
        <authorList>
            <person name="Burstein D."/>
            <person name="Amaro F."/>
            <person name="Zusman T."/>
            <person name="Lifshitz Z."/>
            <person name="Cohen O."/>
            <person name="Gilbert J.A."/>
            <person name="Pupko T."/>
            <person name="Shuman H.A."/>
            <person name="Segal G."/>
        </authorList>
    </citation>
    <scope>NUCLEOTIDE SEQUENCE [LARGE SCALE GENOMIC DNA]</scope>
    <source>
        <strain evidence="2 3">ATCC 51914</strain>
    </source>
</reference>
<feature type="transmembrane region" description="Helical" evidence="1">
    <location>
        <begin position="95"/>
        <end position="112"/>
    </location>
</feature>
<feature type="transmembrane region" description="Helical" evidence="1">
    <location>
        <begin position="227"/>
        <end position="246"/>
    </location>
</feature>
<dbReference type="Proteomes" id="UP000054729">
    <property type="component" value="Unassembled WGS sequence"/>
</dbReference>
<evidence type="ECO:0000313" key="2">
    <source>
        <dbReference type="EMBL" id="KTD76505.1"/>
    </source>
</evidence>
<protein>
    <submittedName>
        <fullName evidence="2">Phage minor tail protein</fullName>
    </submittedName>
</protein>
<dbReference type="AlphaFoldDB" id="A0A0W1A5G2"/>
<feature type="transmembrane region" description="Helical" evidence="1">
    <location>
        <begin position="119"/>
        <end position="138"/>
    </location>
</feature>
<evidence type="ECO:0000313" key="3">
    <source>
        <dbReference type="Proteomes" id="UP000054729"/>
    </source>
</evidence>
<dbReference type="STRING" id="66969.Lwal_2227"/>
<keyword evidence="1" id="KW-0812">Transmembrane</keyword>
<keyword evidence="1" id="KW-1133">Transmembrane helix</keyword>
<feature type="transmembrane region" description="Helical" evidence="1">
    <location>
        <begin position="21"/>
        <end position="40"/>
    </location>
</feature>